<dbReference type="Proteomes" id="UP000504624">
    <property type="component" value="Unplaced"/>
</dbReference>
<organism evidence="2 3">
    <name type="scientific">Lepidothrix coronata</name>
    <name type="common">blue-crowned manakin</name>
    <dbReference type="NCBI Taxonomy" id="321398"/>
    <lineage>
        <taxon>Eukaryota</taxon>
        <taxon>Metazoa</taxon>
        <taxon>Chordata</taxon>
        <taxon>Craniata</taxon>
        <taxon>Vertebrata</taxon>
        <taxon>Euteleostomi</taxon>
        <taxon>Archelosauria</taxon>
        <taxon>Archosauria</taxon>
        <taxon>Dinosauria</taxon>
        <taxon>Saurischia</taxon>
        <taxon>Theropoda</taxon>
        <taxon>Coelurosauria</taxon>
        <taxon>Aves</taxon>
        <taxon>Neognathae</taxon>
        <taxon>Neoaves</taxon>
        <taxon>Telluraves</taxon>
        <taxon>Australaves</taxon>
        <taxon>Passeriformes</taxon>
        <taxon>Pipridae</taxon>
        <taxon>Lepidothrix</taxon>
    </lineage>
</organism>
<dbReference type="GeneID" id="108494884"/>
<feature type="compositionally biased region" description="Low complexity" evidence="1">
    <location>
        <begin position="183"/>
        <end position="196"/>
    </location>
</feature>
<feature type="compositionally biased region" description="Acidic residues" evidence="1">
    <location>
        <begin position="57"/>
        <end position="69"/>
    </location>
</feature>
<dbReference type="CTD" id="79864"/>
<feature type="compositionally biased region" description="Polar residues" evidence="1">
    <location>
        <begin position="113"/>
        <end position="139"/>
    </location>
</feature>
<evidence type="ECO:0000313" key="2">
    <source>
        <dbReference type="Proteomes" id="UP000504624"/>
    </source>
</evidence>
<dbReference type="PANTHER" id="PTHR14726">
    <property type="entry name" value="JHY PROTEIN HOMOLOG"/>
    <property type="match status" value="1"/>
</dbReference>
<reference evidence="3" key="1">
    <citation type="submission" date="2025-08" db="UniProtKB">
        <authorList>
            <consortium name="RefSeq"/>
        </authorList>
    </citation>
    <scope>IDENTIFICATION</scope>
</reference>
<protein>
    <submittedName>
        <fullName evidence="3">Uncharacterized protein C11orf63 homolog isoform X1</fullName>
    </submittedName>
</protein>
<feature type="compositionally biased region" description="Polar residues" evidence="1">
    <location>
        <begin position="436"/>
        <end position="455"/>
    </location>
</feature>
<evidence type="ECO:0000256" key="1">
    <source>
        <dbReference type="SAM" id="MobiDB-lite"/>
    </source>
</evidence>
<feature type="compositionally biased region" description="Basic and acidic residues" evidence="1">
    <location>
        <begin position="656"/>
        <end position="665"/>
    </location>
</feature>
<feature type="region of interest" description="Disordered" evidence="1">
    <location>
        <begin position="526"/>
        <end position="571"/>
    </location>
</feature>
<accession>A0A6J0GTA1</accession>
<feature type="compositionally biased region" description="Polar residues" evidence="1">
    <location>
        <begin position="375"/>
        <end position="395"/>
    </location>
</feature>
<keyword evidence="2" id="KW-1185">Reference proteome</keyword>
<feature type="compositionally biased region" description="Polar residues" evidence="1">
    <location>
        <begin position="544"/>
        <end position="565"/>
    </location>
</feature>
<feature type="region of interest" description="Disordered" evidence="1">
    <location>
        <begin position="29"/>
        <end position="455"/>
    </location>
</feature>
<proteinExistence type="predicted"/>
<feature type="compositionally biased region" description="Basic and acidic residues" evidence="1">
    <location>
        <begin position="211"/>
        <end position="226"/>
    </location>
</feature>
<feature type="compositionally biased region" description="Basic residues" evidence="1">
    <location>
        <begin position="227"/>
        <end position="237"/>
    </location>
</feature>
<feature type="compositionally biased region" description="Polar residues" evidence="1">
    <location>
        <begin position="403"/>
        <end position="412"/>
    </location>
</feature>
<feature type="compositionally biased region" description="Acidic residues" evidence="1">
    <location>
        <begin position="90"/>
        <end position="110"/>
    </location>
</feature>
<gene>
    <name evidence="3" type="primary">CUNH11orf63</name>
</gene>
<dbReference type="OrthoDB" id="10057281at2759"/>
<dbReference type="InterPro" id="IPR027968">
    <property type="entry name" value="JHY"/>
</dbReference>
<dbReference type="Pfam" id="PF15261">
    <property type="entry name" value="JHY"/>
    <property type="match status" value="1"/>
</dbReference>
<feature type="compositionally biased region" description="Polar residues" evidence="1">
    <location>
        <begin position="151"/>
        <end position="161"/>
    </location>
</feature>
<evidence type="ECO:0000313" key="3">
    <source>
        <dbReference type="RefSeq" id="XP_017665378.1"/>
    </source>
</evidence>
<dbReference type="GO" id="GO:0035082">
    <property type="term" value="P:axoneme assembly"/>
    <property type="evidence" value="ECO:0007669"/>
    <property type="project" value="TreeGrafter"/>
</dbReference>
<feature type="region of interest" description="Disordered" evidence="1">
    <location>
        <begin position="648"/>
        <end position="680"/>
    </location>
</feature>
<name>A0A6J0GTA1_9PASS</name>
<sequence length="704" mass="78151">MKPSALKYTAVFSPHSRTVNKIHVPPKVLVPPVFHPPKWQRVTVREGGSASSPQDSQDSDSESLPEEGQDQLGLQQRILENEELLGLGSEELDSDSLEEDSLEEVSSEEETSPKGTQKNGRKSQSVDKYSSLKYNPNWKNTRKAGKAPQVGGSSVDFSQGSFYLHSSGSSEEKSQEEANPQNSFSEFGSEFLSFPEPNVLVSNEPLGLQTKKKESGDGFQSKDRPQRAKKNFVKKNKQTLGLPSERINSYLELHKKKQQGLQEQVTDPKTVDEEEPPPQTVKKKPEDNLKGQQLKDQHKFSQRDKTKPTGNLDGKDFPRNGSQQPPGRAAEPKPWHHNPQQRAGFQAAPSAEEQDKGTALQECLHPNPAAEPAAKSNTDFNNSPNSRHFVNQGFPTPTWPVHPTSQHWNPADTSKENKKYQQESPHSPHHIPGQRFASTSGQASPRQRNISNVSSAFNASFQELKDQIPLQDCKKHIHEDKSSPPAPFATSGFAQLLEQHLPGLPGLAGAPFADRWLLSLLPPAIPRLPSGSRGDPEAGAGNTLARTRSNSEGHLTQMKKQTQPRGSKKPCGPKVCINLNVKLGGLGPDYEAIKEKKQKLKLQKEYSRQIKEYNMKNITLVQKLPTKPQVTSSVSRQKALEYAKKIPRPKTFMTRPSDKEVKEEVLSQTSDGSSFPKIPSLETLRSRHEKEKEVVAAFKALHIL</sequence>
<dbReference type="RefSeq" id="XP_017665378.1">
    <property type="nucleotide sequence ID" value="XM_017809889.1"/>
</dbReference>
<dbReference type="AlphaFoldDB" id="A0A6J0GTA1"/>
<feature type="compositionally biased region" description="Basic and acidic residues" evidence="1">
    <location>
        <begin position="283"/>
        <end position="318"/>
    </location>
</feature>
<dbReference type="PANTHER" id="PTHR14726:SF1">
    <property type="entry name" value="JHY PROTEIN HOMOLOG"/>
    <property type="match status" value="1"/>
</dbReference>